<proteinExistence type="predicted"/>
<dbReference type="EMBL" id="CP102480">
    <property type="protein sequence ID" value="UUX51794.1"/>
    <property type="molecule type" value="Genomic_DNA"/>
</dbReference>
<reference evidence="1" key="1">
    <citation type="submission" date="2022-08" db="EMBL/GenBank/DDBJ databases">
        <title>Nisaea acidiphila sp. nov., isolated from a marine algal debris and emended description of the genus Nisaea Urios et al. 2008.</title>
        <authorList>
            <person name="Kwon K."/>
        </authorList>
    </citation>
    <scope>NUCLEOTIDE SEQUENCE</scope>
    <source>
        <strain evidence="1">MEBiC11861</strain>
    </source>
</reference>
<dbReference type="Proteomes" id="UP001060336">
    <property type="component" value="Chromosome"/>
</dbReference>
<dbReference type="RefSeq" id="WP_257771488.1">
    <property type="nucleotide sequence ID" value="NZ_CP102480.1"/>
</dbReference>
<dbReference type="AlphaFoldDB" id="A0A9J7AYC7"/>
<evidence type="ECO:0008006" key="3">
    <source>
        <dbReference type="Google" id="ProtNLM"/>
    </source>
</evidence>
<keyword evidence="2" id="KW-1185">Reference proteome</keyword>
<accession>A0A9J7AYC7</accession>
<evidence type="ECO:0000313" key="1">
    <source>
        <dbReference type="EMBL" id="UUX51794.1"/>
    </source>
</evidence>
<dbReference type="KEGG" id="naci:NUH88_08845"/>
<protein>
    <recommendedName>
        <fullName evidence="3">Terminase</fullName>
    </recommendedName>
</protein>
<evidence type="ECO:0000313" key="2">
    <source>
        <dbReference type="Proteomes" id="UP001060336"/>
    </source>
</evidence>
<name>A0A9J7AYC7_9PROT</name>
<gene>
    <name evidence="1" type="ORF">NUH88_08845</name>
</gene>
<organism evidence="1 2">
    <name type="scientific">Nisaea acidiphila</name>
    <dbReference type="NCBI Taxonomy" id="1862145"/>
    <lineage>
        <taxon>Bacteria</taxon>
        <taxon>Pseudomonadati</taxon>
        <taxon>Pseudomonadota</taxon>
        <taxon>Alphaproteobacteria</taxon>
        <taxon>Rhodospirillales</taxon>
        <taxon>Thalassobaculaceae</taxon>
        <taxon>Nisaea</taxon>
    </lineage>
</organism>
<sequence>MAESALRTRKKRLFLKCLCETGNVSEAARKARIARSHAYQLRRQDPDFARSWDEALDIAVDLLEAEARSRAVDGVEQPRFHQGKICGTVRKYSDSLLMFLLRAHRPETFREGRDGGAEDLERRFEDARQKLADRFEAVARGSDGTGTGTDPE</sequence>